<keyword evidence="1" id="KW-0472">Membrane</keyword>
<organism evidence="2">
    <name type="scientific">Oceaniferula spumae</name>
    <dbReference type="NCBI Taxonomy" id="2979115"/>
    <lineage>
        <taxon>Bacteria</taxon>
        <taxon>Pseudomonadati</taxon>
        <taxon>Verrucomicrobiota</taxon>
        <taxon>Verrucomicrobiia</taxon>
        <taxon>Verrucomicrobiales</taxon>
        <taxon>Verrucomicrobiaceae</taxon>
        <taxon>Oceaniferula</taxon>
    </lineage>
</organism>
<protein>
    <submittedName>
        <fullName evidence="2">Uncharacterized protein</fullName>
    </submittedName>
</protein>
<reference evidence="2" key="1">
    <citation type="submission" date="2024-07" db="EMBL/GenBank/DDBJ databases">
        <title>Complete genome sequence of Verrucomicrobiaceae bacterium NT6N.</title>
        <authorList>
            <person name="Huang C."/>
            <person name="Takami H."/>
            <person name="Hamasaki K."/>
        </authorList>
    </citation>
    <scope>NUCLEOTIDE SEQUENCE</scope>
    <source>
        <strain evidence="2">NT6N</strain>
    </source>
</reference>
<feature type="transmembrane region" description="Helical" evidence="1">
    <location>
        <begin position="89"/>
        <end position="106"/>
    </location>
</feature>
<dbReference type="AlphaFoldDB" id="A0AAT9FMP9"/>
<accession>A0AAT9FMP9</accession>
<gene>
    <name evidence="2" type="ORF">NT6N_23260</name>
</gene>
<keyword evidence="1" id="KW-1133">Transmembrane helix</keyword>
<evidence type="ECO:0000256" key="1">
    <source>
        <dbReference type="SAM" id="Phobius"/>
    </source>
</evidence>
<evidence type="ECO:0000313" key="2">
    <source>
        <dbReference type="EMBL" id="BDS07286.1"/>
    </source>
</evidence>
<sequence>MDHATAPVLPTNSFARQLRYWAIHCGLTAIPSFCIALTRFNSPGEIAAMICGILTFVFGYAFLTSAGFYTKIHNGLLGKAVNWGARIRMIISLCSIPLLFSLIGKSEPTEEVLFVPDFWFGFIALLIFSQAAMIFGVQHFRSNTGEHLNFLEAYAVTVIEGVLISFSLVLIAFISLVFLNYKRNRQRLPSDFIPR</sequence>
<feature type="transmembrane region" description="Helical" evidence="1">
    <location>
        <begin position="47"/>
        <end position="69"/>
    </location>
</feature>
<feature type="transmembrane region" description="Helical" evidence="1">
    <location>
        <begin position="118"/>
        <end position="141"/>
    </location>
</feature>
<keyword evidence="1" id="KW-0812">Transmembrane</keyword>
<feature type="transmembrane region" description="Helical" evidence="1">
    <location>
        <begin position="20"/>
        <end position="40"/>
    </location>
</feature>
<dbReference type="KEGG" id="osu:NT6N_23260"/>
<feature type="transmembrane region" description="Helical" evidence="1">
    <location>
        <begin position="153"/>
        <end position="179"/>
    </location>
</feature>
<name>A0AAT9FMP9_9BACT</name>
<dbReference type="EMBL" id="AP026866">
    <property type="protein sequence ID" value="BDS07286.1"/>
    <property type="molecule type" value="Genomic_DNA"/>
</dbReference>
<proteinExistence type="predicted"/>